<dbReference type="GO" id="GO:0005813">
    <property type="term" value="C:centrosome"/>
    <property type="evidence" value="ECO:0007669"/>
    <property type="project" value="UniProtKB-ARBA"/>
</dbReference>
<accession>A0ABC9WBT4</accession>
<keyword evidence="12" id="KW-0137">Centromere</keyword>
<comment type="similarity">
    <text evidence="3">Belongs to the NDC80/HEC1 family.</text>
</comment>
<evidence type="ECO:0000256" key="9">
    <source>
        <dbReference type="ARBA" id="ARBA00023054"/>
    </source>
</evidence>
<evidence type="ECO:0000256" key="8">
    <source>
        <dbReference type="ARBA" id="ARBA00022838"/>
    </source>
</evidence>
<dbReference type="Pfam" id="PF24487">
    <property type="entry name" value="NDC80_loop"/>
    <property type="match status" value="1"/>
</dbReference>
<comment type="subcellular location">
    <subcellularLocation>
        <location evidence="2">Chromosome</location>
        <location evidence="2">Centromere</location>
        <location evidence="2">Kinetochore</location>
    </subcellularLocation>
    <subcellularLocation>
        <location evidence="1">Nucleus</location>
    </subcellularLocation>
</comment>
<dbReference type="InterPro" id="IPR005550">
    <property type="entry name" value="Kinetochore_Ndc80"/>
</dbReference>
<dbReference type="GO" id="GO:0000280">
    <property type="term" value="P:nuclear division"/>
    <property type="evidence" value="ECO:0007669"/>
    <property type="project" value="UniProtKB-ARBA"/>
</dbReference>
<keyword evidence="10" id="KW-0539">Nucleus</keyword>
<dbReference type="GO" id="GO:0000776">
    <property type="term" value="C:kinetochore"/>
    <property type="evidence" value="ECO:0007669"/>
    <property type="project" value="UniProtKB-KW"/>
</dbReference>
<evidence type="ECO:0000256" key="5">
    <source>
        <dbReference type="ARBA" id="ARBA00022454"/>
    </source>
</evidence>
<evidence type="ECO:0000256" key="11">
    <source>
        <dbReference type="ARBA" id="ARBA00023306"/>
    </source>
</evidence>
<evidence type="ECO:0000256" key="6">
    <source>
        <dbReference type="ARBA" id="ARBA00022618"/>
    </source>
</evidence>
<dbReference type="GO" id="GO:0051301">
    <property type="term" value="P:cell division"/>
    <property type="evidence" value="ECO:0007669"/>
    <property type="project" value="UniProtKB-KW"/>
</dbReference>
<proteinExistence type="inferred from homology"/>
<evidence type="ECO:0000259" key="18">
    <source>
        <dbReference type="Pfam" id="PF24487"/>
    </source>
</evidence>
<dbReference type="Gene3D" id="1.10.418.30">
    <property type="entry name" value="Ncd80 complex, Ncd80 subunit"/>
    <property type="match status" value="1"/>
</dbReference>
<evidence type="ECO:0000256" key="10">
    <source>
        <dbReference type="ARBA" id="ARBA00023242"/>
    </source>
</evidence>
<keyword evidence="6" id="KW-0132">Cell division</keyword>
<evidence type="ECO:0000256" key="3">
    <source>
        <dbReference type="ARBA" id="ARBA00007050"/>
    </source>
</evidence>
<feature type="domain" description="Kinetochore protein Ndc80 CH" evidence="16">
    <location>
        <begin position="40"/>
        <end position="185"/>
    </location>
</feature>
<evidence type="ECO:0000256" key="4">
    <source>
        <dbReference type="ARBA" id="ARBA00014642"/>
    </source>
</evidence>
<dbReference type="InterPro" id="IPR055260">
    <property type="entry name" value="Ndc80_CH"/>
</dbReference>
<feature type="coiled-coil region" evidence="14">
    <location>
        <begin position="453"/>
        <end position="558"/>
    </location>
</feature>
<dbReference type="Pfam" id="PF03801">
    <property type="entry name" value="Ndc80_HEC"/>
    <property type="match status" value="1"/>
</dbReference>
<organism evidence="19 20">
    <name type="scientific">Grus japonensis</name>
    <name type="common">Japanese crane</name>
    <name type="synonym">Red-crowned crane</name>
    <dbReference type="NCBI Taxonomy" id="30415"/>
    <lineage>
        <taxon>Eukaryota</taxon>
        <taxon>Metazoa</taxon>
        <taxon>Chordata</taxon>
        <taxon>Craniata</taxon>
        <taxon>Vertebrata</taxon>
        <taxon>Euteleostomi</taxon>
        <taxon>Archelosauria</taxon>
        <taxon>Archosauria</taxon>
        <taxon>Dinosauria</taxon>
        <taxon>Saurischia</taxon>
        <taxon>Theropoda</taxon>
        <taxon>Coelurosauria</taxon>
        <taxon>Aves</taxon>
        <taxon>Neognathae</taxon>
        <taxon>Neoaves</taxon>
        <taxon>Gruiformes</taxon>
        <taxon>Gruidae</taxon>
        <taxon>Grus</taxon>
    </lineage>
</organism>
<keyword evidence="20" id="KW-1185">Reference proteome</keyword>
<reference evidence="19 20" key="1">
    <citation type="submission" date="2024-06" db="EMBL/GenBank/DDBJ databases">
        <title>The draft genome of Grus japonensis, version 3.</title>
        <authorList>
            <person name="Nabeshima K."/>
            <person name="Suzuki S."/>
            <person name="Onuma M."/>
        </authorList>
    </citation>
    <scope>NUCLEOTIDE SEQUENCE [LARGE SCALE GENOMIC DNA]</scope>
    <source>
        <strain evidence="19 20">451A</strain>
    </source>
</reference>
<evidence type="ECO:0000259" key="16">
    <source>
        <dbReference type="Pfam" id="PF03801"/>
    </source>
</evidence>
<dbReference type="EMBL" id="BAAFJT010000002">
    <property type="protein sequence ID" value="GAB0182676.1"/>
    <property type="molecule type" value="Genomic_DNA"/>
</dbReference>
<dbReference type="GO" id="GO:0005737">
    <property type="term" value="C:cytoplasm"/>
    <property type="evidence" value="ECO:0007669"/>
    <property type="project" value="UniProtKB-ARBA"/>
</dbReference>
<dbReference type="AlphaFoldDB" id="A0ABC9WBT4"/>
<protein>
    <recommendedName>
        <fullName evidence="4">Kinetochore protein NDC80 homolog</fullName>
    </recommendedName>
    <alternativeName>
        <fullName evidence="13">Kinetochore protein Hec1</fullName>
    </alternativeName>
</protein>
<evidence type="ECO:0000313" key="20">
    <source>
        <dbReference type="Proteomes" id="UP001623348"/>
    </source>
</evidence>
<comment type="caution">
    <text evidence="19">The sequence shown here is derived from an EMBL/GenBank/DDBJ whole genome shotgun (WGS) entry which is preliminary data.</text>
</comment>
<evidence type="ECO:0000313" key="19">
    <source>
        <dbReference type="EMBL" id="GAB0182676.1"/>
    </source>
</evidence>
<feature type="region of interest" description="Disordered" evidence="15">
    <location>
        <begin position="1"/>
        <end position="41"/>
    </location>
</feature>
<dbReference type="GO" id="GO:0005634">
    <property type="term" value="C:nucleus"/>
    <property type="evidence" value="ECO:0007669"/>
    <property type="project" value="UniProtKB-SubCell"/>
</dbReference>
<dbReference type="GO" id="GO:0007051">
    <property type="term" value="P:spindle organization"/>
    <property type="evidence" value="ECO:0007669"/>
    <property type="project" value="UniProtKB-ARBA"/>
</dbReference>
<evidence type="ECO:0000256" key="15">
    <source>
        <dbReference type="SAM" id="MobiDB-lite"/>
    </source>
</evidence>
<keyword evidence="9 14" id="KW-0175">Coiled coil</keyword>
<evidence type="ECO:0000256" key="1">
    <source>
        <dbReference type="ARBA" id="ARBA00004123"/>
    </source>
</evidence>
<dbReference type="GO" id="GO:0051276">
    <property type="term" value="P:chromosome organization"/>
    <property type="evidence" value="ECO:0007669"/>
    <property type="project" value="UniProtKB-ARBA"/>
</dbReference>
<feature type="domain" description="Kinetochore protein NDC80 loop region" evidence="18">
    <location>
        <begin position="365"/>
        <end position="597"/>
    </location>
</feature>
<dbReference type="InterPro" id="IPR040967">
    <property type="entry name" value="DUF5595"/>
</dbReference>
<dbReference type="PANTHER" id="PTHR10643:SF2">
    <property type="entry name" value="KINETOCHORE PROTEIN NDC80 HOMOLOG"/>
    <property type="match status" value="1"/>
</dbReference>
<keyword evidence="11" id="KW-0131">Cell cycle</keyword>
<dbReference type="Proteomes" id="UP001623348">
    <property type="component" value="Unassembled WGS sequence"/>
</dbReference>
<keyword evidence="7" id="KW-0498">Mitosis</keyword>
<evidence type="ECO:0000256" key="2">
    <source>
        <dbReference type="ARBA" id="ARBA00004629"/>
    </source>
</evidence>
<dbReference type="InterPro" id="IPR038273">
    <property type="entry name" value="Ndc80_sf"/>
</dbReference>
<dbReference type="InterPro" id="IPR057091">
    <property type="entry name" value="NDC80_loop"/>
</dbReference>
<feature type="compositionally biased region" description="Polar residues" evidence="15">
    <location>
        <begin position="7"/>
        <end position="18"/>
    </location>
</feature>
<dbReference type="FunFam" id="1.10.418.30:FF:000002">
    <property type="entry name" value="NDC80, kinetochore complex component"/>
    <property type="match status" value="1"/>
</dbReference>
<evidence type="ECO:0000256" key="7">
    <source>
        <dbReference type="ARBA" id="ARBA00022776"/>
    </source>
</evidence>
<feature type="coiled-coil region" evidence="14">
    <location>
        <begin position="253"/>
        <end position="388"/>
    </location>
</feature>
<keyword evidence="8" id="KW-0995">Kinetochore</keyword>
<dbReference type="GO" id="GO:0098813">
    <property type="term" value="P:nuclear chromosome segregation"/>
    <property type="evidence" value="ECO:0007669"/>
    <property type="project" value="UniProtKB-ARBA"/>
</dbReference>
<evidence type="ECO:0000256" key="12">
    <source>
        <dbReference type="ARBA" id="ARBA00023328"/>
    </source>
</evidence>
<dbReference type="Gene3D" id="6.10.250.1950">
    <property type="match status" value="1"/>
</dbReference>
<dbReference type="Pfam" id="PF18077">
    <property type="entry name" value="DUF5595"/>
    <property type="match status" value="1"/>
</dbReference>
<gene>
    <name evidence="19" type="ORF">GRJ2_000732900</name>
</gene>
<evidence type="ECO:0000256" key="13">
    <source>
        <dbReference type="ARBA" id="ARBA00031685"/>
    </source>
</evidence>
<name>A0ABC9WBT4_GRUJA</name>
<evidence type="ECO:0000259" key="17">
    <source>
        <dbReference type="Pfam" id="PF18077"/>
    </source>
</evidence>
<keyword evidence="5" id="KW-0158">Chromosome</keyword>
<sequence length="864" mass="99398">MMALRVQDSNKMGLQTPQMKDKGTFGKLSMSKPTPGTSERKVSFFGKRTSGAGGSRNSQYGVFGTEKIKDPRPLHDKAFIQQCIKQLCEFLVENGYAHNVSMKSLQSPSVKDFLKIFTFIYGFLCPSYELPDSKFEEEIPRVFKELGYPFPLSKSSMYTVGAPHTWPQIVTALVWLIDCVKLYAAMRQNAPSFDDGQSWGGETDDGIVHNKLFMDYCVKCYEHFMKGRDTFEDLDAEVQSKLKDLFNIDEFQIEGLAADNKRLHEEIARLEKEKESEPDRRVSLRNLKSSLQADVQKYQAYLANLESHIAILDQKMEGVNEEVEAAEMEVEAMKQENARLQHIFDNQKYSVADIERINHERNELQQTINKLTKEVEAEEHQLWNEELKYARNKEAIEMQLAEYHKLARKLKLIPVSAENSKGHDFEIQFNPEAGPNCLVKYRTQIKAPLMEIINQTEEEIRKATQRKMTLEDTLEQVNVMVVDKKSSVKMLKEEAEKLDDLYHQKLKEAEEEEQKCANELELLEKHKQLLESGVNEGLSEATNELHDLQRQYQVVMQTTTEESRKTGDNLNRLLEVIATHVVSIEKYLDEQNVKIDRDYEEFMSEDLLSVLTGILDSYKKKAESLIQNSECLCTNRNRMALLTALNASTVPSAYGCTQMKGKSLTIMSGNEHLELPVLIIWQVLIIKGHYVTSEVQRVHQRYGWKDVLRRRRWIESSPEEKDLEVLVDEKLNMSRQCALADQKANHILGCIKRNVTSRSREVTLPLCSHKTPPGVLRPALGPQYRRDMDLLERVQRRTMKMIRGLDHLSYEDRLRELGLFSLEKRRLQGNLIAAFQYLNGPTGKLERYCLQGCVVIGQGVMGLS</sequence>
<dbReference type="PANTHER" id="PTHR10643">
    <property type="entry name" value="KINETOCHORE PROTEIN NDC80"/>
    <property type="match status" value="1"/>
</dbReference>
<evidence type="ECO:0000256" key="14">
    <source>
        <dbReference type="SAM" id="Coils"/>
    </source>
</evidence>
<feature type="domain" description="DUF5595" evidence="17">
    <location>
        <begin position="202"/>
        <end position="273"/>
    </location>
</feature>